<organism evidence="1 2">
    <name type="scientific">Streptomonospora mangrovi</name>
    <dbReference type="NCBI Taxonomy" id="2883123"/>
    <lineage>
        <taxon>Bacteria</taxon>
        <taxon>Bacillati</taxon>
        <taxon>Actinomycetota</taxon>
        <taxon>Actinomycetes</taxon>
        <taxon>Streptosporangiales</taxon>
        <taxon>Nocardiopsidaceae</taxon>
        <taxon>Streptomonospora</taxon>
    </lineage>
</organism>
<evidence type="ECO:0000313" key="2">
    <source>
        <dbReference type="Proteomes" id="UP001140076"/>
    </source>
</evidence>
<proteinExistence type="predicted"/>
<evidence type="ECO:0008006" key="3">
    <source>
        <dbReference type="Google" id="ProtNLM"/>
    </source>
</evidence>
<protein>
    <recommendedName>
        <fullName evidence="3">Histidine kinase/HSP90-like ATPase domain-containing protein</fullName>
    </recommendedName>
</protein>
<keyword evidence="2" id="KW-1185">Reference proteome</keyword>
<dbReference type="PANTHER" id="PTHR35526:SF3">
    <property type="entry name" value="ANTI-SIGMA-F FACTOR RSBW"/>
    <property type="match status" value="1"/>
</dbReference>
<comment type="caution">
    <text evidence="1">The sequence shown here is derived from an EMBL/GenBank/DDBJ whole genome shotgun (WGS) entry which is preliminary data.</text>
</comment>
<dbReference type="InterPro" id="IPR036890">
    <property type="entry name" value="HATPase_C_sf"/>
</dbReference>
<dbReference type="EMBL" id="JAJAQC010000010">
    <property type="protein sequence ID" value="MDA0564383.1"/>
    <property type="molecule type" value="Genomic_DNA"/>
</dbReference>
<dbReference type="Proteomes" id="UP001140076">
    <property type="component" value="Unassembled WGS sequence"/>
</dbReference>
<dbReference type="SUPFAM" id="SSF55874">
    <property type="entry name" value="ATPase domain of HSP90 chaperone/DNA topoisomerase II/histidine kinase"/>
    <property type="match status" value="1"/>
</dbReference>
<reference evidence="1" key="1">
    <citation type="submission" date="2021-10" db="EMBL/GenBank/DDBJ databases">
        <title>Streptomonospora sp. nov., isolated from mangrove soil.</title>
        <authorList>
            <person name="Chen X."/>
            <person name="Ge X."/>
            <person name="Liu W."/>
        </authorList>
    </citation>
    <scope>NUCLEOTIDE SEQUENCE</scope>
    <source>
        <strain evidence="1">S1-112</strain>
    </source>
</reference>
<gene>
    <name evidence="1" type="ORF">LG943_08590</name>
</gene>
<dbReference type="AlphaFoldDB" id="A0A9X3NJE9"/>
<accession>A0A9X3NJE9</accession>
<dbReference type="PANTHER" id="PTHR35526">
    <property type="entry name" value="ANTI-SIGMA-F FACTOR RSBW-RELATED"/>
    <property type="match status" value="1"/>
</dbReference>
<name>A0A9X3NJE9_9ACTN</name>
<dbReference type="InterPro" id="IPR050267">
    <property type="entry name" value="Anti-sigma-factor_SerPK"/>
</dbReference>
<dbReference type="RefSeq" id="WP_270071666.1">
    <property type="nucleotide sequence ID" value="NZ_JAJAQC010000010.1"/>
</dbReference>
<evidence type="ECO:0000313" key="1">
    <source>
        <dbReference type="EMBL" id="MDA0564383.1"/>
    </source>
</evidence>
<sequence length="109" mass="11424">MVTVARHGVAALLAGFDHSDDAELITTELVASAVRASAGDITVHVIGTEDMTRIEVTDQRGSHPRLVDAVTEASREAPDGLGLVSAIAASMGSVRRRSGDCTTWAELRP</sequence>
<dbReference type="Gene3D" id="3.30.565.10">
    <property type="entry name" value="Histidine kinase-like ATPase, C-terminal domain"/>
    <property type="match status" value="1"/>
</dbReference>